<name>A0ABV2XWS0_9ACTN</name>
<proteinExistence type="predicted"/>
<protein>
    <submittedName>
        <fullName evidence="1">Uncharacterized protein</fullName>
    </submittedName>
</protein>
<dbReference type="RefSeq" id="WP_031121096.1">
    <property type="nucleotide sequence ID" value="NZ_JBEYBN010000025.1"/>
</dbReference>
<comment type="caution">
    <text evidence="1">The sequence shown here is derived from an EMBL/GenBank/DDBJ whole genome shotgun (WGS) entry which is preliminary data.</text>
</comment>
<reference evidence="1 2" key="1">
    <citation type="submission" date="2024-06" db="EMBL/GenBank/DDBJ databases">
        <title>The Natural Products Discovery Center: Release of the First 8490 Sequenced Strains for Exploring Actinobacteria Biosynthetic Diversity.</title>
        <authorList>
            <person name="Kalkreuter E."/>
            <person name="Kautsar S.A."/>
            <person name="Yang D."/>
            <person name="Bader C.D."/>
            <person name="Teijaro C.N."/>
            <person name="Fluegel L."/>
            <person name="Davis C.M."/>
            <person name="Simpson J.R."/>
            <person name="Lauterbach L."/>
            <person name="Steele A.D."/>
            <person name="Gui C."/>
            <person name="Meng S."/>
            <person name="Li G."/>
            <person name="Viehrig K."/>
            <person name="Ye F."/>
            <person name="Su P."/>
            <person name="Kiefer A.F."/>
            <person name="Nichols A."/>
            <person name="Cepeda A.J."/>
            <person name="Yan W."/>
            <person name="Fan B."/>
            <person name="Jiang Y."/>
            <person name="Adhikari A."/>
            <person name="Zheng C.-J."/>
            <person name="Schuster L."/>
            <person name="Cowan T.M."/>
            <person name="Smanski M.J."/>
            <person name="Chevrette M.G."/>
            <person name="De Carvalho L.P.S."/>
            <person name="Shen B."/>
        </authorList>
    </citation>
    <scope>NUCLEOTIDE SEQUENCE [LARGE SCALE GENOMIC DNA]</scope>
    <source>
        <strain evidence="1 2">NPDC019583</strain>
    </source>
</reference>
<evidence type="ECO:0000313" key="1">
    <source>
        <dbReference type="EMBL" id="MEU2268451.1"/>
    </source>
</evidence>
<dbReference type="Proteomes" id="UP001550603">
    <property type="component" value="Unassembled WGS sequence"/>
</dbReference>
<gene>
    <name evidence="1" type="ORF">ABZ568_19000</name>
</gene>
<dbReference type="EMBL" id="JBEYBN010000025">
    <property type="protein sequence ID" value="MEU2268451.1"/>
    <property type="molecule type" value="Genomic_DNA"/>
</dbReference>
<sequence length="87" mass="9821">MQQYDLTDGQKKAFEENEADFRRLDDHIRGIREAARARLTNNGWEPEPDGAIPCLSCPCPSFQHGGPQGKCKRVSCRHPFGDHDLPT</sequence>
<organism evidence="1 2">
    <name type="scientific">Streptomyces olindensis</name>
    <dbReference type="NCBI Taxonomy" id="358823"/>
    <lineage>
        <taxon>Bacteria</taxon>
        <taxon>Bacillati</taxon>
        <taxon>Actinomycetota</taxon>
        <taxon>Actinomycetes</taxon>
        <taxon>Kitasatosporales</taxon>
        <taxon>Streptomycetaceae</taxon>
        <taxon>Streptomyces</taxon>
    </lineage>
</organism>
<keyword evidence="2" id="KW-1185">Reference proteome</keyword>
<evidence type="ECO:0000313" key="2">
    <source>
        <dbReference type="Proteomes" id="UP001550603"/>
    </source>
</evidence>
<accession>A0ABV2XWS0</accession>